<dbReference type="PANTHER" id="PTHR35561:SF1">
    <property type="entry name" value="RNA 2',3'-CYCLIC PHOSPHODIESTERASE"/>
    <property type="match status" value="1"/>
</dbReference>
<proteinExistence type="inferred from homology"/>
<dbReference type="NCBIfam" id="TIGR02258">
    <property type="entry name" value="2_5_ligase"/>
    <property type="match status" value="1"/>
</dbReference>
<dbReference type="PANTHER" id="PTHR35561">
    <property type="entry name" value="RNA 2',3'-CYCLIC PHOSPHODIESTERASE"/>
    <property type="match status" value="1"/>
</dbReference>
<dbReference type="InterPro" id="IPR009097">
    <property type="entry name" value="Cyclic_Pdiesterase"/>
</dbReference>
<evidence type="ECO:0000313" key="3">
    <source>
        <dbReference type="EMBL" id="OGY21116.1"/>
    </source>
</evidence>
<comment type="catalytic activity">
    <reaction evidence="2">
        <text>a 3'-end 2',3'-cyclophospho-ribonucleotide-RNA + H2O = a 3'-end 2'-phospho-ribonucleotide-RNA + H(+)</text>
        <dbReference type="Rhea" id="RHEA:11828"/>
        <dbReference type="Rhea" id="RHEA-COMP:10464"/>
        <dbReference type="Rhea" id="RHEA-COMP:17353"/>
        <dbReference type="ChEBI" id="CHEBI:15377"/>
        <dbReference type="ChEBI" id="CHEBI:15378"/>
        <dbReference type="ChEBI" id="CHEBI:83064"/>
        <dbReference type="ChEBI" id="CHEBI:173113"/>
        <dbReference type="EC" id="3.1.4.58"/>
    </reaction>
</comment>
<dbReference type="GO" id="GO:0008664">
    <property type="term" value="F:RNA 2',3'-cyclic 3'-phosphodiesterase activity"/>
    <property type="evidence" value="ECO:0007669"/>
    <property type="project" value="UniProtKB-EC"/>
</dbReference>
<protein>
    <recommendedName>
        <fullName evidence="2">RNA 2',3'-cyclic phosphodiesterase</fullName>
        <shortName evidence="2">RNA 2',3'-CPDase</shortName>
        <ecNumber evidence="2">3.1.4.58</ecNumber>
    </recommendedName>
</protein>
<feature type="active site" description="Proton donor" evidence="2">
    <location>
        <position position="41"/>
    </location>
</feature>
<dbReference type="STRING" id="1797593.A3A65_03440"/>
<dbReference type="EMBL" id="MHCL01000016">
    <property type="protein sequence ID" value="OGY21116.1"/>
    <property type="molecule type" value="Genomic_DNA"/>
</dbReference>
<accession>A0A1G1W0C0</accession>
<sequence>MIRVFVAVDLSQEARKELARSLDRLAAKRWPVRWEPVEKLHLTLSFLGWVKEDKLEAILGCVENGVQTISPFTIRLGKLGVFPNTLQPRIVWLGIKGDQPALVRLRRLVAENLITAGFSDEKRPWNPHLTIGRMKKESSFRSKKELGRQLQKLELSEFEASTLVDRIVIYRSILKPSGSKYVRLSEIPLNKT</sequence>
<dbReference type="GO" id="GO:0016874">
    <property type="term" value="F:ligase activity"/>
    <property type="evidence" value="ECO:0007669"/>
    <property type="project" value="UniProtKB-KW"/>
</dbReference>
<dbReference type="GO" id="GO:0004113">
    <property type="term" value="F:2',3'-cyclic-nucleotide 3'-phosphodiesterase activity"/>
    <property type="evidence" value="ECO:0007669"/>
    <property type="project" value="InterPro"/>
</dbReference>
<dbReference type="EC" id="3.1.4.58" evidence="2"/>
<feature type="short sequence motif" description="HXTX 2" evidence="2">
    <location>
        <begin position="128"/>
        <end position="131"/>
    </location>
</feature>
<dbReference type="AlphaFoldDB" id="A0A1G1W0C0"/>
<feature type="active site" description="Proton acceptor" evidence="2">
    <location>
        <position position="128"/>
    </location>
</feature>
<dbReference type="Pfam" id="PF13563">
    <property type="entry name" value="2_5_RNA_ligase2"/>
    <property type="match status" value="1"/>
</dbReference>
<evidence type="ECO:0000313" key="4">
    <source>
        <dbReference type="Proteomes" id="UP000176723"/>
    </source>
</evidence>
<dbReference type="Proteomes" id="UP000176723">
    <property type="component" value="Unassembled WGS sequence"/>
</dbReference>
<organism evidence="3 4">
    <name type="scientific">Candidatus Chisholmbacteria bacterium RIFCSPLOWO2_01_FULL_49_14</name>
    <dbReference type="NCBI Taxonomy" id="1797593"/>
    <lineage>
        <taxon>Bacteria</taxon>
        <taxon>Candidatus Chisholmiibacteriota</taxon>
    </lineage>
</organism>
<dbReference type="SUPFAM" id="SSF55144">
    <property type="entry name" value="LigT-like"/>
    <property type="match status" value="1"/>
</dbReference>
<keyword evidence="3" id="KW-0436">Ligase</keyword>
<comment type="similarity">
    <text evidence="2">Belongs to the 2H phosphoesterase superfamily. ThpR family.</text>
</comment>
<comment type="function">
    <text evidence="2">Hydrolyzes RNA 2',3'-cyclic phosphodiester to an RNA 2'-phosphomonoester.</text>
</comment>
<keyword evidence="1 2" id="KW-0378">Hydrolase</keyword>
<evidence type="ECO:0000256" key="2">
    <source>
        <dbReference type="HAMAP-Rule" id="MF_01940"/>
    </source>
</evidence>
<reference evidence="3 4" key="1">
    <citation type="journal article" date="2016" name="Nat. Commun.">
        <title>Thousands of microbial genomes shed light on interconnected biogeochemical processes in an aquifer system.</title>
        <authorList>
            <person name="Anantharaman K."/>
            <person name="Brown C.T."/>
            <person name="Hug L.A."/>
            <person name="Sharon I."/>
            <person name="Castelle C.J."/>
            <person name="Probst A.J."/>
            <person name="Thomas B.C."/>
            <person name="Singh A."/>
            <person name="Wilkins M.J."/>
            <person name="Karaoz U."/>
            <person name="Brodie E.L."/>
            <person name="Williams K.H."/>
            <person name="Hubbard S.S."/>
            <person name="Banfield J.F."/>
        </authorList>
    </citation>
    <scope>NUCLEOTIDE SEQUENCE [LARGE SCALE GENOMIC DNA]</scope>
</reference>
<feature type="short sequence motif" description="HXTX 1" evidence="2">
    <location>
        <begin position="41"/>
        <end position="44"/>
    </location>
</feature>
<name>A0A1G1W0C0_9BACT</name>
<dbReference type="InterPro" id="IPR004175">
    <property type="entry name" value="RNA_CPDase"/>
</dbReference>
<dbReference type="HAMAP" id="MF_01940">
    <property type="entry name" value="RNA_CPDase"/>
    <property type="match status" value="1"/>
</dbReference>
<evidence type="ECO:0000256" key="1">
    <source>
        <dbReference type="ARBA" id="ARBA00022801"/>
    </source>
</evidence>
<gene>
    <name evidence="3" type="ORF">A3A65_03440</name>
</gene>
<dbReference type="Gene3D" id="3.90.1140.10">
    <property type="entry name" value="Cyclic phosphodiesterase"/>
    <property type="match status" value="1"/>
</dbReference>
<comment type="caution">
    <text evidence="3">The sequence shown here is derived from an EMBL/GenBank/DDBJ whole genome shotgun (WGS) entry which is preliminary data.</text>
</comment>